<name>A0AAW2RX99_SESRA</name>
<protein>
    <submittedName>
        <fullName evidence="3">Uncharacterized protein</fullName>
    </submittedName>
</protein>
<reference evidence="3" key="2">
    <citation type="journal article" date="2024" name="Plant">
        <title>Genomic evolution and insights into agronomic trait innovations of Sesamum species.</title>
        <authorList>
            <person name="Miao H."/>
            <person name="Wang L."/>
            <person name="Qu L."/>
            <person name="Liu H."/>
            <person name="Sun Y."/>
            <person name="Le M."/>
            <person name="Wang Q."/>
            <person name="Wei S."/>
            <person name="Zheng Y."/>
            <person name="Lin W."/>
            <person name="Duan Y."/>
            <person name="Cao H."/>
            <person name="Xiong S."/>
            <person name="Wang X."/>
            <person name="Wei L."/>
            <person name="Li C."/>
            <person name="Ma Q."/>
            <person name="Ju M."/>
            <person name="Zhao R."/>
            <person name="Li G."/>
            <person name="Mu C."/>
            <person name="Tian Q."/>
            <person name="Mei H."/>
            <person name="Zhang T."/>
            <person name="Gao T."/>
            <person name="Zhang H."/>
        </authorList>
    </citation>
    <scope>NUCLEOTIDE SEQUENCE</scope>
    <source>
        <strain evidence="3">G02</strain>
    </source>
</reference>
<keyword evidence="2" id="KW-0732">Signal</keyword>
<evidence type="ECO:0000256" key="2">
    <source>
        <dbReference type="SAM" id="SignalP"/>
    </source>
</evidence>
<accession>A0AAW2RX99</accession>
<feature type="chain" id="PRO_5043441830" evidence="2">
    <location>
        <begin position="24"/>
        <end position="90"/>
    </location>
</feature>
<sequence>MCCLTYKIVILVLFCIGLLSVQTENVSASRSWSGGGRLLLRSSHVLNSDALQETMNVPLNVAPSPAMAFDPNQSEKRQVRGGSDPIHNRS</sequence>
<feature type="region of interest" description="Disordered" evidence="1">
    <location>
        <begin position="65"/>
        <end position="90"/>
    </location>
</feature>
<evidence type="ECO:0000313" key="3">
    <source>
        <dbReference type="EMBL" id="KAL0384935.1"/>
    </source>
</evidence>
<comment type="caution">
    <text evidence="3">The sequence shown here is derived from an EMBL/GenBank/DDBJ whole genome shotgun (WGS) entry which is preliminary data.</text>
</comment>
<gene>
    <name evidence="3" type="ORF">Sradi_2887800</name>
</gene>
<organism evidence="3">
    <name type="scientific">Sesamum radiatum</name>
    <name type="common">Black benniseed</name>
    <dbReference type="NCBI Taxonomy" id="300843"/>
    <lineage>
        <taxon>Eukaryota</taxon>
        <taxon>Viridiplantae</taxon>
        <taxon>Streptophyta</taxon>
        <taxon>Embryophyta</taxon>
        <taxon>Tracheophyta</taxon>
        <taxon>Spermatophyta</taxon>
        <taxon>Magnoliopsida</taxon>
        <taxon>eudicotyledons</taxon>
        <taxon>Gunneridae</taxon>
        <taxon>Pentapetalae</taxon>
        <taxon>asterids</taxon>
        <taxon>lamiids</taxon>
        <taxon>Lamiales</taxon>
        <taxon>Pedaliaceae</taxon>
        <taxon>Sesamum</taxon>
    </lineage>
</organism>
<dbReference type="PANTHER" id="PTHR36726:SF5">
    <property type="entry name" value="CLAVATA3_ESR (CLE) GENE FAMILY MEMBER MTCLE11"/>
    <property type="match status" value="1"/>
</dbReference>
<dbReference type="AlphaFoldDB" id="A0AAW2RX99"/>
<feature type="signal peptide" evidence="2">
    <location>
        <begin position="1"/>
        <end position="23"/>
    </location>
</feature>
<dbReference type="PANTHER" id="PTHR36726">
    <property type="entry name" value="CLAVATA3/ESR (CLE)-RELATED PROTEIN 45"/>
    <property type="match status" value="1"/>
</dbReference>
<dbReference type="EMBL" id="JACGWJ010000012">
    <property type="protein sequence ID" value="KAL0384935.1"/>
    <property type="molecule type" value="Genomic_DNA"/>
</dbReference>
<evidence type="ECO:0000256" key="1">
    <source>
        <dbReference type="SAM" id="MobiDB-lite"/>
    </source>
</evidence>
<dbReference type="InterPro" id="IPR038821">
    <property type="entry name" value="CLE45-like"/>
</dbReference>
<proteinExistence type="predicted"/>
<reference evidence="3" key="1">
    <citation type="submission" date="2020-06" db="EMBL/GenBank/DDBJ databases">
        <authorList>
            <person name="Li T."/>
            <person name="Hu X."/>
            <person name="Zhang T."/>
            <person name="Song X."/>
            <person name="Zhang H."/>
            <person name="Dai N."/>
            <person name="Sheng W."/>
            <person name="Hou X."/>
            <person name="Wei L."/>
        </authorList>
    </citation>
    <scope>NUCLEOTIDE SEQUENCE</scope>
    <source>
        <strain evidence="3">G02</strain>
        <tissue evidence="3">Leaf</tissue>
    </source>
</reference>